<protein>
    <submittedName>
        <fullName evidence="4">YdcF family protein</fullName>
    </submittedName>
</protein>
<evidence type="ECO:0000259" key="3">
    <source>
        <dbReference type="Pfam" id="PF02698"/>
    </source>
</evidence>
<organism evidence="4 5">
    <name type="scientific">Yinghuangia soli</name>
    <dbReference type="NCBI Taxonomy" id="2908204"/>
    <lineage>
        <taxon>Bacteria</taxon>
        <taxon>Bacillati</taxon>
        <taxon>Actinomycetota</taxon>
        <taxon>Actinomycetes</taxon>
        <taxon>Kitasatosporales</taxon>
        <taxon>Streptomycetaceae</taxon>
        <taxon>Yinghuangia</taxon>
    </lineage>
</organism>
<keyword evidence="2" id="KW-0812">Transmembrane</keyword>
<dbReference type="GO" id="GO:0005886">
    <property type="term" value="C:plasma membrane"/>
    <property type="evidence" value="ECO:0007669"/>
    <property type="project" value="TreeGrafter"/>
</dbReference>
<dbReference type="Pfam" id="PF02698">
    <property type="entry name" value="DUF218"/>
    <property type="match status" value="1"/>
</dbReference>
<name>A0AA41Q1U9_9ACTN</name>
<keyword evidence="2" id="KW-1133">Transmembrane helix</keyword>
<dbReference type="InterPro" id="IPR051599">
    <property type="entry name" value="Cell_Envelope_Assoc"/>
</dbReference>
<dbReference type="Proteomes" id="UP001165378">
    <property type="component" value="Unassembled WGS sequence"/>
</dbReference>
<dbReference type="AlphaFoldDB" id="A0AA41Q1U9"/>
<feature type="domain" description="DUF218" evidence="3">
    <location>
        <begin position="94"/>
        <end position="239"/>
    </location>
</feature>
<dbReference type="EMBL" id="JAKFHA010000007">
    <property type="protein sequence ID" value="MCF2528537.1"/>
    <property type="molecule type" value="Genomic_DNA"/>
</dbReference>
<dbReference type="PANTHER" id="PTHR30336:SF20">
    <property type="entry name" value="DUF218 DOMAIN-CONTAINING PROTEIN"/>
    <property type="match status" value="1"/>
</dbReference>
<proteinExistence type="predicted"/>
<gene>
    <name evidence="4" type="ORF">LZ495_15095</name>
</gene>
<accession>A0AA41Q1U9</accession>
<evidence type="ECO:0000313" key="5">
    <source>
        <dbReference type="Proteomes" id="UP001165378"/>
    </source>
</evidence>
<dbReference type="CDD" id="cd06259">
    <property type="entry name" value="YdcF-like"/>
    <property type="match status" value="1"/>
</dbReference>
<dbReference type="Gene3D" id="3.40.50.620">
    <property type="entry name" value="HUPs"/>
    <property type="match status" value="1"/>
</dbReference>
<keyword evidence="2" id="KW-0472">Membrane</keyword>
<evidence type="ECO:0000313" key="4">
    <source>
        <dbReference type="EMBL" id="MCF2528537.1"/>
    </source>
</evidence>
<evidence type="ECO:0000256" key="1">
    <source>
        <dbReference type="SAM" id="MobiDB-lite"/>
    </source>
</evidence>
<feature type="transmembrane region" description="Helical" evidence="2">
    <location>
        <begin position="62"/>
        <end position="83"/>
    </location>
</feature>
<dbReference type="InterPro" id="IPR003848">
    <property type="entry name" value="DUF218"/>
</dbReference>
<feature type="region of interest" description="Disordered" evidence="1">
    <location>
        <begin position="1"/>
        <end position="48"/>
    </location>
</feature>
<dbReference type="RefSeq" id="WP_235052705.1">
    <property type="nucleotide sequence ID" value="NZ_JAKFHA010000007.1"/>
</dbReference>
<evidence type="ECO:0000256" key="2">
    <source>
        <dbReference type="SAM" id="Phobius"/>
    </source>
</evidence>
<feature type="compositionally biased region" description="Low complexity" evidence="1">
    <location>
        <begin position="13"/>
        <end position="27"/>
    </location>
</feature>
<comment type="caution">
    <text evidence="4">The sequence shown here is derived from an EMBL/GenBank/DDBJ whole genome shotgun (WGS) entry which is preliminary data.</text>
</comment>
<sequence length="259" mass="28264">MQRTDLRFPTPRPAGDASASEPAAAAGRDQIGGGAADRSDGAPAPGVRRSRGRVFLRRVRRFVALLLCAVLAVIAGTAARVWWVARQDARPTVDAILVLGASQYDGRPSPVLRARLEHAVALYREGVAPRIITVGGNQPGDRFTEADSGRRWLIAHEVAETSVLAVPEGRDTLQSVRAVRDLMRRHQWRSVVIVTDPWHALRSRSMARAEGLNASVSPARQGPAVRSRSTQGKYVARETAAWLHWWLLRRSSGFGHGVV</sequence>
<reference evidence="4" key="1">
    <citation type="submission" date="2022-01" db="EMBL/GenBank/DDBJ databases">
        <title>Genome-Based Taxonomic Classification of the Phylum Actinobacteria.</title>
        <authorList>
            <person name="Gao Y."/>
        </authorList>
    </citation>
    <scope>NUCLEOTIDE SEQUENCE</scope>
    <source>
        <strain evidence="4">KLBMP 8922</strain>
    </source>
</reference>
<dbReference type="InterPro" id="IPR014729">
    <property type="entry name" value="Rossmann-like_a/b/a_fold"/>
</dbReference>
<keyword evidence="5" id="KW-1185">Reference proteome</keyword>
<dbReference type="PANTHER" id="PTHR30336">
    <property type="entry name" value="INNER MEMBRANE PROTEIN, PROBABLE PERMEASE"/>
    <property type="match status" value="1"/>
</dbReference>